<feature type="transmembrane region" description="Helical" evidence="7">
    <location>
        <begin position="346"/>
        <end position="368"/>
    </location>
</feature>
<evidence type="ECO:0000256" key="2">
    <source>
        <dbReference type="ARBA" id="ARBA00022475"/>
    </source>
</evidence>
<comment type="subcellular location">
    <subcellularLocation>
        <location evidence="1">Cell membrane</location>
        <topology evidence="1">Multi-pass membrane protein</topology>
    </subcellularLocation>
</comment>
<proteinExistence type="predicted"/>
<dbReference type="Pfam" id="PF02706">
    <property type="entry name" value="Wzz"/>
    <property type="match status" value="1"/>
</dbReference>
<organism evidence="9 10">
    <name type="scientific">Marivita hallyeonensis</name>
    <dbReference type="NCBI Taxonomy" id="996342"/>
    <lineage>
        <taxon>Bacteria</taxon>
        <taxon>Pseudomonadati</taxon>
        <taxon>Pseudomonadota</taxon>
        <taxon>Alphaproteobacteria</taxon>
        <taxon>Rhodobacterales</taxon>
        <taxon>Roseobacteraceae</taxon>
        <taxon>Marivita</taxon>
    </lineage>
</organism>
<evidence type="ECO:0000256" key="3">
    <source>
        <dbReference type="ARBA" id="ARBA00022692"/>
    </source>
</evidence>
<sequence>MMYFQSFDEVFSALKRRLELIIIITVIGCILSVVVALFQKPTYNAIAVVQIEDPQVSGANTSVGVSTEDRASLDARRTVRLIEQRVMSRGTLLEVMETHDLFNEDPSMTVTERITAMRESVTVSAILSGEAWEPNPSVSGMIIDVNLGDAQKAADVANDMLARVLEEARTRSVDRAQIELEFFNVEEARIREEIVAAEATVANFKSANAESLPVNVSVLQTELTTLNGALLSLRQEALALESNSSRSRPEALERQLSAVQEQIGLIEARMAEVNTLLARAPAVERELVALEREVAQLNEQFTVISRRKADAEMSQSLEEQRQLARFEVLEEAIVPVYPVSRSKRSIAMLGGIASGLVALGVAFLLEVLNPPIRTAAQMERTLGVRPVISVPVLNTTGPSRKKRSGRGLRFALGVFVAVLVGLIAAVVRPIVEMAAQNMAPRDAQ</sequence>
<protein>
    <submittedName>
        <fullName evidence="9">Uncharacterized protein involved in exopolysaccharide biosynthesis</fullName>
    </submittedName>
</protein>
<keyword evidence="6" id="KW-0175">Coiled coil</keyword>
<dbReference type="GO" id="GO:0005886">
    <property type="term" value="C:plasma membrane"/>
    <property type="evidence" value="ECO:0007669"/>
    <property type="project" value="UniProtKB-SubCell"/>
</dbReference>
<feature type="transmembrane region" description="Helical" evidence="7">
    <location>
        <begin position="410"/>
        <end position="431"/>
    </location>
</feature>
<evidence type="ECO:0000256" key="6">
    <source>
        <dbReference type="SAM" id="Coils"/>
    </source>
</evidence>
<dbReference type="InterPro" id="IPR050445">
    <property type="entry name" value="Bact_polysacc_biosynth/exp"/>
</dbReference>
<evidence type="ECO:0000313" key="9">
    <source>
        <dbReference type="EMBL" id="SHH65169.1"/>
    </source>
</evidence>
<dbReference type="InterPro" id="IPR003856">
    <property type="entry name" value="LPS_length_determ_N"/>
</dbReference>
<evidence type="ECO:0000256" key="4">
    <source>
        <dbReference type="ARBA" id="ARBA00022989"/>
    </source>
</evidence>
<keyword evidence="4 7" id="KW-1133">Transmembrane helix</keyword>
<evidence type="ECO:0000313" key="10">
    <source>
        <dbReference type="Proteomes" id="UP000184221"/>
    </source>
</evidence>
<dbReference type="RefSeq" id="WP_072778250.1">
    <property type="nucleotide sequence ID" value="NZ_FQXC01000003.1"/>
</dbReference>
<keyword evidence="5 7" id="KW-0472">Membrane</keyword>
<evidence type="ECO:0000259" key="8">
    <source>
        <dbReference type="Pfam" id="PF02706"/>
    </source>
</evidence>
<reference evidence="9 10" key="1">
    <citation type="submission" date="2016-11" db="EMBL/GenBank/DDBJ databases">
        <authorList>
            <person name="Jaros S."/>
            <person name="Januszkiewicz K."/>
            <person name="Wedrychowicz H."/>
        </authorList>
    </citation>
    <scope>NUCLEOTIDE SEQUENCE [LARGE SCALE GENOMIC DNA]</scope>
    <source>
        <strain evidence="9 10">DSM 29431</strain>
    </source>
</reference>
<evidence type="ECO:0000256" key="1">
    <source>
        <dbReference type="ARBA" id="ARBA00004651"/>
    </source>
</evidence>
<accession>A0A1M5UQD8</accession>
<keyword evidence="2" id="KW-1003">Cell membrane</keyword>
<dbReference type="STRING" id="996342.SAMN05443551_2750"/>
<gene>
    <name evidence="9" type="ORF">SAMN05443551_2750</name>
</gene>
<dbReference type="AlphaFoldDB" id="A0A1M5UQD8"/>
<dbReference type="PANTHER" id="PTHR32309:SF31">
    <property type="entry name" value="CAPSULAR EXOPOLYSACCHARIDE FAMILY"/>
    <property type="match status" value="1"/>
</dbReference>
<keyword evidence="3 7" id="KW-0812">Transmembrane</keyword>
<feature type="coiled-coil region" evidence="6">
    <location>
        <begin position="273"/>
        <end position="307"/>
    </location>
</feature>
<dbReference type="Proteomes" id="UP000184221">
    <property type="component" value="Unassembled WGS sequence"/>
</dbReference>
<evidence type="ECO:0000256" key="7">
    <source>
        <dbReference type="SAM" id="Phobius"/>
    </source>
</evidence>
<evidence type="ECO:0000256" key="5">
    <source>
        <dbReference type="ARBA" id="ARBA00023136"/>
    </source>
</evidence>
<feature type="transmembrane region" description="Helical" evidence="7">
    <location>
        <begin position="20"/>
        <end position="38"/>
    </location>
</feature>
<dbReference type="OrthoDB" id="7642308at2"/>
<dbReference type="EMBL" id="FQXC01000003">
    <property type="protein sequence ID" value="SHH65169.1"/>
    <property type="molecule type" value="Genomic_DNA"/>
</dbReference>
<name>A0A1M5UQD8_9RHOB</name>
<feature type="domain" description="Polysaccharide chain length determinant N-terminal" evidence="8">
    <location>
        <begin position="8"/>
        <end position="72"/>
    </location>
</feature>
<dbReference type="PANTHER" id="PTHR32309">
    <property type="entry name" value="TYROSINE-PROTEIN KINASE"/>
    <property type="match status" value="1"/>
</dbReference>
<keyword evidence="10" id="KW-1185">Reference proteome</keyword>